<dbReference type="Pfam" id="PF03167">
    <property type="entry name" value="UDG"/>
    <property type="match status" value="1"/>
</dbReference>
<dbReference type="SUPFAM" id="SSF52141">
    <property type="entry name" value="Uracil-DNA glycosylase-like"/>
    <property type="match status" value="1"/>
</dbReference>
<name>E3J5Z2_PSEI1</name>
<gene>
    <name evidence="2" type="ordered locus">FraEuI1c_6391</name>
</gene>
<evidence type="ECO:0000313" key="3">
    <source>
        <dbReference type="Proteomes" id="UP000002484"/>
    </source>
</evidence>
<keyword evidence="3" id="KW-1185">Reference proteome</keyword>
<dbReference type="OrthoDB" id="8203325at2"/>
<protein>
    <submittedName>
        <fullName evidence="2">Uracil-DNA glycosylase superfamily</fullName>
    </submittedName>
</protein>
<dbReference type="InParanoid" id="E3J5Z2"/>
<sequence>MTEFDPGYGQEPYASLVAGCPGPEVNPAADFRVEWGPIFHRGRLDGTARLLVLGQDPAAHEAIARRILIGTAGRRIQGFLAKLGITHSYTMINTFVYSVYGQTGGNRHAHDPAIGAYRHRWLDALTATNPIDAVVALGTLADKAFHHWRATPTGSQYSGAYQHILHPTYPDSSTAADGDPTAAMAAMLANWNAALDVLHPAITHPDLVTPLVHYGDDLTPGDLATIPERDLPAGLPAWMRADEAWASRQGTSPVERRATIVVTIPTDLRPF</sequence>
<dbReference type="AlphaFoldDB" id="E3J5Z2"/>
<organism evidence="2 3">
    <name type="scientific">Pseudofrankia inefficax (strain DSM 45817 / CECT 9037 / DDB 130130 / EuI1c)</name>
    <name type="common">Frankia inefficax</name>
    <dbReference type="NCBI Taxonomy" id="298654"/>
    <lineage>
        <taxon>Bacteria</taxon>
        <taxon>Bacillati</taxon>
        <taxon>Actinomycetota</taxon>
        <taxon>Actinomycetes</taxon>
        <taxon>Frankiales</taxon>
        <taxon>Frankiaceae</taxon>
        <taxon>Pseudofrankia</taxon>
    </lineage>
</organism>
<dbReference type="RefSeq" id="WP_013427486.1">
    <property type="nucleotide sequence ID" value="NC_014666.1"/>
</dbReference>
<reference evidence="2 3" key="1">
    <citation type="submission" date="2010-10" db="EMBL/GenBank/DDBJ databases">
        <title>Complete sequence of Frankia sp. EuI1c.</title>
        <authorList>
            <consortium name="US DOE Joint Genome Institute"/>
            <person name="Lucas S."/>
            <person name="Copeland A."/>
            <person name="Lapidus A."/>
            <person name="Cheng J.-F."/>
            <person name="Bruce D."/>
            <person name="Goodwin L."/>
            <person name="Pitluck S."/>
            <person name="Chertkov O."/>
            <person name="Detter J.C."/>
            <person name="Han C."/>
            <person name="Tapia R."/>
            <person name="Land M."/>
            <person name="Hauser L."/>
            <person name="Jeffries C."/>
            <person name="Kyrpides N."/>
            <person name="Ivanova N."/>
            <person name="Mikhailova N."/>
            <person name="Beauchemin N."/>
            <person name="Sen A."/>
            <person name="Sur S.A."/>
            <person name="Gtari M."/>
            <person name="Wall L."/>
            <person name="Tisa L."/>
            <person name="Woyke T."/>
        </authorList>
    </citation>
    <scope>NUCLEOTIDE SEQUENCE [LARGE SCALE GENOMIC DNA]</scope>
    <source>
        <strain evidence="3">DSM 45817 / CECT 9037 / EuI1c</strain>
    </source>
</reference>
<dbReference type="Gene3D" id="3.40.470.10">
    <property type="entry name" value="Uracil-DNA glycosylase-like domain"/>
    <property type="match status" value="1"/>
</dbReference>
<evidence type="ECO:0000313" key="2">
    <source>
        <dbReference type="EMBL" id="ADP84373.1"/>
    </source>
</evidence>
<proteinExistence type="predicted"/>
<dbReference type="KEGG" id="fri:FraEuI1c_6391"/>
<dbReference type="InterPro" id="IPR036895">
    <property type="entry name" value="Uracil-DNA_glycosylase-like_sf"/>
</dbReference>
<dbReference type="STRING" id="298654.FraEuI1c_6391"/>
<dbReference type="eggNOG" id="COG1573">
    <property type="taxonomic scope" value="Bacteria"/>
</dbReference>
<dbReference type="HOGENOM" id="CLU_1044999_0_0_11"/>
<dbReference type="Proteomes" id="UP000002484">
    <property type="component" value="Chromosome"/>
</dbReference>
<dbReference type="EMBL" id="CP002299">
    <property type="protein sequence ID" value="ADP84373.1"/>
    <property type="molecule type" value="Genomic_DNA"/>
</dbReference>
<accession>E3J5Z2</accession>
<feature type="domain" description="Uracil-DNA glycosylase-like" evidence="1">
    <location>
        <begin position="45"/>
        <end position="150"/>
    </location>
</feature>
<dbReference type="InterPro" id="IPR005122">
    <property type="entry name" value="Uracil-DNA_glycosylase-like"/>
</dbReference>
<evidence type="ECO:0000259" key="1">
    <source>
        <dbReference type="Pfam" id="PF03167"/>
    </source>
</evidence>
<dbReference type="CDD" id="cd10034">
    <property type="entry name" value="UDG_BdiUng_like"/>
    <property type="match status" value="1"/>
</dbReference>